<evidence type="ECO:0000313" key="3">
    <source>
        <dbReference type="EMBL" id="KAL0892522.1"/>
    </source>
</evidence>
<feature type="chain" id="PRO_5045988081" evidence="2">
    <location>
        <begin position="22"/>
        <end position="301"/>
    </location>
</feature>
<keyword evidence="2" id="KW-0732">Signal</keyword>
<evidence type="ECO:0000256" key="1">
    <source>
        <dbReference type="SAM" id="MobiDB-lite"/>
    </source>
</evidence>
<comment type="caution">
    <text evidence="3">The sequence shown here is derived from an EMBL/GenBank/DDBJ whole genome shotgun (WGS) entry which is preliminary data.</text>
</comment>
<protein>
    <submittedName>
        <fullName evidence="3">Uncharacterized protein</fullName>
    </submittedName>
</protein>
<gene>
    <name evidence="3" type="ORF">ABMA27_015623</name>
</gene>
<sequence>MQCFICVTYMIILCSAHPAKDKEIAVPHEKRSLFRDVIESLRIRSQLPEDLNQNEDNNLSQNYDRYGYENEPPHLPSDADFIPRRNDRIEMPTLKYRFPKSLNDTEEKVANVTTEEIVVYIDTNKVTKTTQKPKKQKRPQPPNRNKLPNKNKENEEQEEETQTPLPENLMPMSNTMSGQSQIGNRESQTVVKPTVIVNFRGTLSHRDSDIRLEGRTQNDTDSAAQNIFNINQEVNFEPVNDARKGSKPKLGDVKQKVNIVTDVKAKVEEDMLMCETATWNPKRNIREGRKRDSVLQILFSL</sequence>
<organism evidence="3 4">
    <name type="scientific">Loxostege sticticalis</name>
    <name type="common">Beet webworm moth</name>
    <dbReference type="NCBI Taxonomy" id="481309"/>
    <lineage>
        <taxon>Eukaryota</taxon>
        <taxon>Metazoa</taxon>
        <taxon>Ecdysozoa</taxon>
        <taxon>Arthropoda</taxon>
        <taxon>Hexapoda</taxon>
        <taxon>Insecta</taxon>
        <taxon>Pterygota</taxon>
        <taxon>Neoptera</taxon>
        <taxon>Endopterygota</taxon>
        <taxon>Lepidoptera</taxon>
        <taxon>Glossata</taxon>
        <taxon>Ditrysia</taxon>
        <taxon>Pyraloidea</taxon>
        <taxon>Crambidae</taxon>
        <taxon>Pyraustinae</taxon>
        <taxon>Loxostege</taxon>
    </lineage>
</organism>
<keyword evidence="4" id="KW-1185">Reference proteome</keyword>
<dbReference type="Proteomes" id="UP001549920">
    <property type="component" value="Unassembled WGS sequence"/>
</dbReference>
<proteinExistence type="predicted"/>
<reference evidence="3 4" key="1">
    <citation type="submission" date="2024-06" db="EMBL/GenBank/DDBJ databases">
        <title>A chromosome-level genome assembly of beet webworm, Loxostege sticticalis.</title>
        <authorList>
            <person name="Zhang Y."/>
        </authorList>
    </citation>
    <scope>NUCLEOTIDE SEQUENCE [LARGE SCALE GENOMIC DNA]</scope>
    <source>
        <strain evidence="3">AQ026</strain>
        <tissue evidence="3">Whole body</tissue>
    </source>
</reference>
<accession>A0ABR3I8B3</accession>
<name>A0ABR3I8B3_LOXSC</name>
<evidence type="ECO:0000313" key="4">
    <source>
        <dbReference type="Proteomes" id="UP001549920"/>
    </source>
</evidence>
<dbReference type="EMBL" id="JBEUOH010000007">
    <property type="protein sequence ID" value="KAL0892522.1"/>
    <property type="molecule type" value="Genomic_DNA"/>
</dbReference>
<feature type="compositionally biased region" description="Polar residues" evidence="1">
    <location>
        <begin position="171"/>
        <end position="188"/>
    </location>
</feature>
<evidence type="ECO:0000256" key="2">
    <source>
        <dbReference type="SAM" id="SignalP"/>
    </source>
</evidence>
<feature type="region of interest" description="Disordered" evidence="1">
    <location>
        <begin position="127"/>
        <end position="188"/>
    </location>
</feature>
<feature type="signal peptide" evidence="2">
    <location>
        <begin position="1"/>
        <end position="21"/>
    </location>
</feature>